<dbReference type="Proteomes" id="UP000193623">
    <property type="component" value="Unassembled WGS sequence"/>
</dbReference>
<accession>A0A1Y5SS65</accession>
<organism evidence="16 17">
    <name type="scientific">Pseudooctadecabacter jejudonensis</name>
    <dbReference type="NCBI Taxonomy" id="1391910"/>
    <lineage>
        <taxon>Bacteria</taxon>
        <taxon>Pseudomonadati</taxon>
        <taxon>Pseudomonadota</taxon>
        <taxon>Alphaproteobacteria</taxon>
        <taxon>Rhodobacterales</taxon>
        <taxon>Paracoccaceae</taxon>
        <taxon>Pseudooctadecabacter</taxon>
    </lineage>
</organism>
<keyword evidence="5" id="KW-0121">Carboxypeptidase</keyword>
<dbReference type="GO" id="GO:0005886">
    <property type="term" value="C:plasma membrane"/>
    <property type="evidence" value="ECO:0007669"/>
    <property type="project" value="UniProtKB-SubCell"/>
</dbReference>
<evidence type="ECO:0000259" key="15">
    <source>
        <dbReference type="Pfam" id="PF03717"/>
    </source>
</evidence>
<keyword evidence="7" id="KW-0812">Transmembrane</keyword>
<dbReference type="InterPro" id="IPR001460">
    <property type="entry name" value="PCN-bd_Tpept"/>
</dbReference>
<keyword evidence="13" id="KW-0961">Cell wall biogenesis/degradation</keyword>
<dbReference type="PANTHER" id="PTHR30627:SF2">
    <property type="entry name" value="PEPTIDOGLYCAN D,D-TRANSPEPTIDASE MRDA"/>
    <property type="match status" value="1"/>
</dbReference>
<dbReference type="SUPFAM" id="SSF56519">
    <property type="entry name" value="Penicillin binding protein dimerisation domain"/>
    <property type="match status" value="1"/>
</dbReference>
<evidence type="ECO:0000256" key="12">
    <source>
        <dbReference type="ARBA" id="ARBA00023136"/>
    </source>
</evidence>
<dbReference type="SUPFAM" id="SSF56601">
    <property type="entry name" value="beta-lactamase/transpeptidase-like"/>
    <property type="match status" value="1"/>
</dbReference>
<feature type="domain" description="Penicillin-binding protein transpeptidase" evidence="14">
    <location>
        <begin position="269"/>
        <end position="609"/>
    </location>
</feature>
<dbReference type="GO" id="GO:0008658">
    <property type="term" value="F:penicillin binding"/>
    <property type="evidence" value="ECO:0007669"/>
    <property type="project" value="InterPro"/>
</dbReference>
<evidence type="ECO:0000256" key="11">
    <source>
        <dbReference type="ARBA" id="ARBA00022989"/>
    </source>
</evidence>
<evidence type="ECO:0000256" key="13">
    <source>
        <dbReference type="ARBA" id="ARBA00023316"/>
    </source>
</evidence>
<protein>
    <submittedName>
        <fullName evidence="16">Stage V sporulation protein D</fullName>
    </submittedName>
</protein>
<reference evidence="16 17" key="1">
    <citation type="submission" date="2017-03" db="EMBL/GenBank/DDBJ databases">
        <authorList>
            <person name="Afonso C.L."/>
            <person name="Miller P.J."/>
            <person name="Scott M.A."/>
            <person name="Spackman E."/>
            <person name="Goraichik I."/>
            <person name="Dimitrov K.M."/>
            <person name="Suarez D.L."/>
            <person name="Swayne D.E."/>
        </authorList>
    </citation>
    <scope>NUCLEOTIDE SEQUENCE [LARGE SCALE GENOMIC DNA]</scope>
    <source>
        <strain evidence="16 17">CECT 8397</strain>
    </source>
</reference>
<evidence type="ECO:0000256" key="2">
    <source>
        <dbReference type="ARBA" id="ARBA00004236"/>
    </source>
</evidence>
<dbReference type="GO" id="GO:0009252">
    <property type="term" value="P:peptidoglycan biosynthetic process"/>
    <property type="evidence" value="ECO:0007669"/>
    <property type="project" value="UniProtKB-KW"/>
</dbReference>
<dbReference type="Gene3D" id="3.40.710.10">
    <property type="entry name" value="DD-peptidase/beta-lactamase superfamily"/>
    <property type="match status" value="1"/>
</dbReference>
<keyword evidence="6" id="KW-0645">Protease</keyword>
<keyword evidence="17" id="KW-1185">Reference proteome</keyword>
<evidence type="ECO:0000256" key="3">
    <source>
        <dbReference type="ARBA" id="ARBA00022475"/>
    </source>
</evidence>
<evidence type="ECO:0000313" key="16">
    <source>
        <dbReference type="EMBL" id="SLN47012.1"/>
    </source>
</evidence>
<dbReference type="PANTHER" id="PTHR30627">
    <property type="entry name" value="PEPTIDOGLYCAN D,D-TRANSPEPTIDASE"/>
    <property type="match status" value="1"/>
</dbReference>
<evidence type="ECO:0000256" key="9">
    <source>
        <dbReference type="ARBA" id="ARBA00022960"/>
    </source>
</evidence>
<dbReference type="InterPro" id="IPR017790">
    <property type="entry name" value="Penicillin-binding_protein_2"/>
</dbReference>
<dbReference type="InterPro" id="IPR036138">
    <property type="entry name" value="PBP_dimer_sf"/>
</dbReference>
<evidence type="ECO:0000259" key="14">
    <source>
        <dbReference type="Pfam" id="PF00905"/>
    </source>
</evidence>
<dbReference type="PROSITE" id="PS51318">
    <property type="entry name" value="TAT"/>
    <property type="match status" value="1"/>
</dbReference>
<dbReference type="InterPro" id="IPR050515">
    <property type="entry name" value="Beta-lactam/transpept"/>
</dbReference>
<keyword evidence="10" id="KW-0573">Peptidoglycan synthesis</keyword>
<dbReference type="OrthoDB" id="9766847at2"/>
<evidence type="ECO:0000256" key="10">
    <source>
        <dbReference type="ARBA" id="ARBA00022984"/>
    </source>
</evidence>
<dbReference type="Pfam" id="PF03717">
    <property type="entry name" value="PBP_dimer"/>
    <property type="match status" value="1"/>
</dbReference>
<dbReference type="Gene3D" id="3.90.1310.10">
    <property type="entry name" value="Penicillin-binding protein 2a (Domain 2)"/>
    <property type="match status" value="1"/>
</dbReference>
<dbReference type="InterPro" id="IPR005311">
    <property type="entry name" value="PBP_dimer"/>
</dbReference>
<dbReference type="AlphaFoldDB" id="A0A1Y5SS65"/>
<dbReference type="Pfam" id="PF00905">
    <property type="entry name" value="Transpeptidase"/>
    <property type="match status" value="1"/>
</dbReference>
<evidence type="ECO:0000256" key="4">
    <source>
        <dbReference type="ARBA" id="ARBA00022519"/>
    </source>
</evidence>
<name>A0A1Y5SS65_9RHOB</name>
<keyword evidence="3" id="KW-1003">Cell membrane</keyword>
<evidence type="ECO:0000256" key="7">
    <source>
        <dbReference type="ARBA" id="ARBA00022692"/>
    </source>
</evidence>
<dbReference type="GO" id="GO:0006508">
    <property type="term" value="P:proteolysis"/>
    <property type="evidence" value="ECO:0007669"/>
    <property type="project" value="UniProtKB-KW"/>
</dbReference>
<dbReference type="GO" id="GO:0008360">
    <property type="term" value="P:regulation of cell shape"/>
    <property type="evidence" value="ECO:0007669"/>
    <property type="project" value="UniProtKB-KW"/>
</dbReference>
<dbReference type="NCBIfam" id="TIGR03423">
    <property type="entry name" value="pbp2_mrdA"/>
    <property type="match status" value="1"/>
</dbReference>
<proteinExistence type="predicted"/>
<evidence type="ECO:0000256" key="1">
    <source>
        <dbReference type="ARBA" id="ARBA00004167"/>
    </source>
</evidence>
<dbReference type="GO" id="GO:0071555">
    <property type="term" value="P:cell wall organization"/>
    <property type="evidence" value="ECO:0007669"/>
    <property type="project" value="UniProtKB-KW"/>
</dbReference>
<evidence type="ECO:0000256" key="8">
    <source>
        <dbReference type="ARBA" id="ARBA00022801"/>
    </source>
</evidence>
<keyword evidence="11" id="KW-1133">Transmembrane helix</keyword>
<evidence type="ECO:0000256" key="5">
    <source>
        <dbReference type="ARBA" id="ARBA00022645"/>
    </source>
</evidence>
<keyword evidence="4" id="KW-0997">Cell inner membrane</keyword>
<evidence type="ECO:0000256" key="6">
    <source>
        <dbReference type="ARBA" id="ARBA00022670"/>
    </source>
</evidence>
<keyword evidence="9" id="KW-0133">Cell shape</keyword>
<feature type="domain" description="Penicillin-binding protein dimerisation" evidence="15">
    <location>
        <begin position="62"/>
        <end position="236"/>
    </location>
</feature>
<sequence>MKRGPKETAESARRLSRRAVLLGTAQLGLVGVLGARMATLQVDQADEFRMLAEENRINIGLIPPARGLIYDINGVVLADNEQHYTITMTREGAGDVDEVLARLNRLIAIDPEQLEKAREELKARSAFVPVTVAERVSWEDISRVTVNAPALPGVVAELGRSRHYPQGTDMAHVVGYVGPVSDFDLSRIDDQDPLLQIPRFQIGKTMVENNLERDLRGSAGTKRVEVNAAGRVMRELDRVEGTPGADVQLTVDARLQNYIQARLSGESAAAIVMDVTNGDLKGIGSAPTYDPNVFVQGISVALWDELNERDIDAKLHRRPLAAKTVQGTYPPGSTFKMVTALAALEDGQVTADETIRCVGHSDVFDVRFHCWKRSGHGNMDLNNSLKQSCDVYYYDIAQRVGIDKIAAMGRKLGLGERHDLPMSAVRSGIMPDKVWKQETRGEEWRVGDTVNASIGQGYVATSPLQLAVMTARIATGKAVKPRLVKSIGGVEQPSGEGESLGLNENNLRRIRRAMFDVVNNNRGTAYRSRIAEERFKMAGKTGTSQVRRITAEERERGVTRNEDLPWNRRDHALYVAFAPMDNPKYAVAVVVEHGGGGSTAAAPIARDVLLQALYEGTPPLEAYPSAMRGRIAEQQRRLSAMIRDIQPGRTADQA</sequence>
<dbReference type="InterPro" id="IPR006311">
    <property type="entry name" value="TAT_signal"/>
</dbReference>
<evidence type="ECO:0000313" key="17">
    <source>
        <dbReference type="Proteomes" id="UP000193623"/>
    </source>
</evidence>
<dbReference type="GO" id="GO:0071972">
    <property type="term" value="F:peptidoglycan L,D-transpeptidase activity"/>
    <property type="evidence" value="ECO:0007669"/>
    <property type="project" value="TreeGrafter"/>
</dbReference>
<gene>
    <name evidence="16" type="primary">spoVD</name>
    <name evidence="16" type="ORF">PSJ8397_02459</name>
</gene>
<dbReference type="GO" id="GO:0009002">
    <property type="term" value="F:serine-type D-Ala-D-Ala carboxypeptidase activity"/>
    <property type="evidence" value="ECO:0007669"/>
    <property type="project" value="InterPro"/>
</dbReference>
<dbReference type="InterPro" id="IPR012338">
    <property type="entry name" value="Beta-lactam/transpept-like"/>
</dbReference>
<dbReference type="EMBL" id="FWFT01000003">
    <property type="protein sequence ID" value="SLN47012.1"/>
    <property type="molecule type" value="Genomic_DNA"/>
</dbReference>
<comment type="subcellular location">
    <subcellularLocation>
        <location evidence="2">Cell membrane</location>
    </subcellularLocation>
    <subcellularLocation>
        <location evidence="1">Membrane</location>
        <topology evidence="1">Single-pass membrane protein</topology>
    </subcellularLocation>
</comment>
<keyword evidence="12" id="KW-0472">Membrane</keyword>
<keyword evidence="8" id="KW-0378">Hydrolase</keyword>
<dbReference type="RefSeq" id="WP_085864839.1">
    <property type="nucleotide sequence ID" value="NZ_FWFT01000003.1"/>
</dbReference>